<name>A0ABS6WW54_9BACT</name>
<proteinExistence type="predicted"/>
<accession>A0ABS6WW54</accession>
<sequence>MLKSKFNFELVFIFLLCLHTALILSIDLFPFADVPSHLAEGVIFKHYGSNTNLFNKYYTIHYLFYPNTFHLLFFSLPIFPNVEIANKVLHLLTAVGLPILVFFILKELRANKWFAIVSFILIYGYNLTFGFTGNAVANDIVLLILLLWLRTINRNTNHAIYMVIISILLIIVYFLHAMVALFSMLMMASFLFYKYRNSSIKLILNSLSSLPLISLILYWWFFLQKQAETSTQYNKQESTFAFLKSYYQYSFLQTYTKRVSFLIADNFQLFDGKLGKTVAFTLSCVIFAPFIIFIYDYFKKNITITHFRFLNESAIYLILFFAVNCICFFLLPAKIPGQEPLYERFSTMLLLSIILMGSKLPILYRVSFSYVIITLAFIHLILWAQYFFQFNQENKYFEQILPQDNTKILSYMNYDPAYRGRMVYDHFQNYFIVKKQGISTSKVIDYRFGMVRRKNSGGLPHQGHMYYRDSPRELLLKSDYILVRGIIPPRDQRLLDSMNTFVNVRNIYNWHLLKRK</sequence>
<gene>
    <name evidence="2" type="ORF">KYK14_03945</name>
</gene>
<keyword evidence="1" id="KW-0472">Membrane</keyword>
<keyword evidence="1" id="KW-1133">Transmembrane helix</keyword>
<organism evidence="2 3">
    <name type="scientific">Hymenobacter profundi</name>
    <dbReference type="NCBI Taxonomy" id="1982110"/>
    <lineage>
        <taxon>Bacteria</taxon>
        <taxon>Pseudomonadati</taxon>
        <taxon>Bacteroidota</taxon>
        <taxon>Cytophagia</taxon>
        <taxon>Cytophagales</taxon>
        <taxon>Hymenobacteraceae</taxon>
        <taxon>Hymenobacter</taxon>
    </lineage>
</organism>
<dbReference type="RefSeq" id="WP_219157010.1">
    <property type="nucleotide sequence ID" value="NZ_JAHWGL010000008.1"/>
</dbReference>
<reference evidence="2 3" key="1">
    <citation type="submission" date="2021-07" db="EMBL/GenBank/DDBJ databases">
        <title>Hymenobacter profundi sp. nov., isolated from deep-sea water.</title>
        <authorList>
            <person name="Kim M.K."/>
        </authorList>
    </citation>
    <scope>NUCLEOTIDE SEQUENCE [LARGE SCALE GENOMIC DNA]</scope>
    <source>
        <strain evidence="2 3">M2</strain>
    </source>
</reference>
<protein>
    <recommendedName>
        <fullName evidence="4">Glycosyltransferase RgtA/B/C/D-like domain-containing protein</fullName>
    </recommendedName>
</protein>
<keyword evidence="1" id="KW-0812">Transmembrane</keyword>
<feature type="transmembrane region" description="Helical" evidence="1">
    <location>
        <begin position="57"/>
        <end position="76"/>
    </location>
</feature>
<feature type="transmembrane region" description="Helical" evidence="1">
    <location>
        <begin position="202"/>
        <end position="223"/>
    </location>
</feature>
<feature type="transmembrane region" description="Helical" evidence="1">
    <location>
        <begin position="160"/>
        <end position="182"/>
    </location>
</feature>
<feature type="transmembrane region" description="Helical" evidence="1">
    <location>
        <begin position="88"/>
        <end position="105"/>
    </location>
</feature>
<dbReference type="EMBL" id="JAHWGL010000008">
    <property type="protein sequence ID" value="MBW3127688.1"/>
    <property type="molecule type" value="Genomic_DNA"/>
</dbReference>
<feature type="transmembrane region" description="Helical" evidence="1">
    <location>
        <begin position="315"/>
        <end position="333"/>
    </location>
</feature>
<comment type="caution">
    <text evidence="2">The sequence shown here is derived from an EMBL/GenBank/DDBJ whole genome shotgun (WGS) entry which is preliminary data.</text>
</comment>
<evidence type="ECO:0000313" key="3">
    <source>
        <dbReference type="Proteomes" id="UP000826188"/>
    </source>
</evidence>
<evidence type="ECO:0008006" key="4">
    <source>
        <dbReference type="Google" id="ProtNLM"/>
    </source>
</evidence>
<keyword evidence="3" id="KW-1185">Reference proteome</keyword>
<evidence type="ECO:0000313" key="2">
    <source>
        <dbReference type="EMBL" id="MBW3127688.1"/>
    </source>
</evidence>
<feature type="transmembrane region" description="Helical" evidence="1">
    <location>
        <begin position="370"/>
        <end position="388"/>
    </location>
</feature>
<feature type="transmembrane region" description="Helical" evidence="1">
    <location>
        <begin position="277"/>
        <end position="295"/>
    </location>
</feature>
<feature type="transmembrane region" description="Helical" evidence="1">
    <location>
        <begin position="125"/>
        <end position="148"/>
    </location>
</feature>
<evidence type="ECO:0000256" key="1">
    <source>
        <dbReference type="SAM" id="Phobius"/>
    </source>
</evidence>
<feature type="transmembrane region" description="Helical" evidence="1">
    <location>
        <begin position="345"/>
        <end position="364"/>
    </location>
</feature>
<dbReference type="Proteomes" id="UP000826188">
    <property type="component" value="Unassembled WGS sequence"/>
</dbReference>